<proteinExistence type="predicted"/>
<evidence type="ECO:0000313" key="3">
    <source>
        <dbReference type="Proteomes" id="UP001165074"/>
    </source>
</evidence>
<dbReference type="RefSeq" id="WP_285565666.1">
    <property type="nucleotide sequence ID" value="NZ_BSTK01000001.1"/>
</dbReference>
<evidence type="ECO:0000256" key="1">
    <source>
        <dbReference type="SAM" id="MobiDB-lite"/>
    </source>
</evidence>
<protein>
    <submittedName>
        <fullName evidence="2">Uncharacterized protein</fullName>
    </submittedName>
</protein>
<name>A0A9W6VXS0_9ACTN</name>
<dbReference type="Proteomes" id="UP001165074">
    <property type="component" value="Unassembled WGS sequence"/>
</dbReference>
<dbReference type="AlphaFoldDB" id="A0A9W6VXS0"/>
<dbReference type="EMBL" id="BSTK01000001">
    <property type="protein sequence ID" value="GLY82101.1"/>
    <property type="molecule type" value="Genomic_DNA"/>
</dbReference>
<gene>
    <name evidence="2" type="ORF">Airi02_000330</name>
</gene>
<sequence length="72" mass="7818">MPASDTSHFHENVEDDRPFAILHDLPGHVPRLRPDQGAGRRPDVVVPGSDPQVLERHPALSQAPAGRIAVIT</sequence>
<feature type="compositionally biased region" description="Basic and acidic residues" evidence="1">
    <location>
        <begin position="32"/>
        <end position="43"/>
    </location>
</feature>
<comment type="caution">
    <text evidence="2">The sequence shown here is derived from an EMBL/GenBank/DDBJ whole genome shotgun (WGS) entry which is preliminary data.</text>
</comment>
<reference evidence="2" key="1">
    <citation type="submission" date="2023-03" db="EMBL/GenBank/DDBJ databases">
        <title>Actinoallomurus iriomotensis NBRC 103684.</title>
        <authorList>
            <person name="Ichikawa N."/>
            <person name="Sato H."/>
            <person name="Tonouchi N."/>
        </authorList>
    </citation>
    <scope>NUCLEOTIDE SEQUENCE</scope>
    <source>
        <strain evidence="2">NBRC 103684</strain>
    </source>
</reference>
<accession>A0A9W6VXS0</accession>
<feature type="region of interest" description="Disordered" evidence="1">
    <location>
        <begin position="29"/>
        <end position="51"/>
    </location>
</feature>
<keyword evidence="3" id="KW-1185">Reference proteome</keyword>
<evidence type="ECO:0000313" key="2">
    <source>
        <dbReference type="EMBL" id="GLY82101.1"/>
    </source>
</evidence>
<organism evidence="2 3">
    <name type="scientific">Actinoallomurus iriomotensis</name>
    <dbReference type="NCBI Taxonomy" id="478107"/>
    <lineage>
        <taxon>Bacteria</taxon>
        <taxon>Bacillati</taxon>
        <taxon>Actinomycetota</taxon>
        <taxon>Actinomycetes</taxon>
        <taxon>Streptosporangiales</taxon>
        <taxon>Thermomonosporaceae</taxon>
        <taxon>Actinoallomurus</taxon>
    </lineage>
</organism>